<keyword evidence="1" id="KW-0175">Coiled coil</keyword>
<dbReference type="Proteomes" id="UP000886861">
    <property type="component" value="Unassembled WGS sequence"/>
</dbReference>
<organism evidence="3 4">
    <name type="scientific">Candidatus Caccopulliclostridium gallistercoris</name>
    <dbReference type="NCBI Taxonomy" id="2840719"/>
    <lineage>
        <taxon>Bacteria</taxon>
        <taxon>Bacillati</taxon>
        <taxon>Bacillota</taxon>
        <taxon>Clostridia</taxon>
        <taxon>Candidatus Caccopulliclostridium</taxon>
    </lineage>
</organism>
<protein>
    <recommendedName>
        <fullName evidence="2">C4-type zinc ribbon domain-containing protein</fullName>
    </recommendedName>
</protein>
<dbReference type="Gene3D" id="1.10.287.1490">
    <property type="match status" value="1"/>
</dbReference>
<dbReference type="AlphaFoldDB" id="A0A9D1NEP6"/>
<comment type="caution">
    <text evidence="3">The sequence shown here is derived from an EMBL/GenBank/DDBJ whole genome shotgun (WGS) entry which is preliminary data.</text>
</comment>
<feature type="domain" description="C4-type zinc ribbon" evidence="2">
    <location>
        <begin position="198"/>
        <end position="228"/>
    </location>
</feature>
<dbReference type="EMBL" id="DVOJ01000005">
    <property type="protein sequence ID" value="HIV01186.1"/>
    <property type="molecule type" value="Genomic_DNA"/>
</dbReference>
<feature type="coiled-coil region" evidence="1">
    <location>
        <begin position="143"/>
        <end position="177"/>
    </location>
</feature>
<reference evidence="3" key="2">
    <citation type="journal article" date="2021" name="PeerJ">
        <title>Extensive microbial diversity within the chicken gut microbiome revealed by metagenomics and culture.</title>
        <authorList>
            <person name="Gilroy R."/>
            <person name="Ravi A."/>
            <person name="Getino M."/>
            <person name="Pursley I."/>
            <person name="Horton D.L."/>
            <person name="Alikhan N.F."/>
            <person name="Baker D."/>
            <person name="Gharbi K."/>
            <person name="Hall N."/>
            <person name="Watson M."/>
            <person name="Adriaenssens E.M."/>
            <person name="Foster-Nyarko E."/>
            <person name="Jarju S."/>
            <person name="Secka A."/>
            <person name="Antonio M."/>
            <person name="Oren A."/>
            <person name="Chaudhuri R.R."/>
            <person name="La Ragione R."/>
            <person name="Hildebrand F."/>
            <person name="Pallen M.J."/>
        </authorList>
    </citation>
    <scope>NUCLEOTIDE SEQUENCE</scope>
    <source>
        <strain evidence="3">CHK186-9395</strain>
    </source>
</reference>
<proteinExistence type="predicted"/>
<sequence>MDIKKILEYQEKDKKVINLERELDSSEDKKIYQSMQNVAKDAQARSASLDKSAEDVVREYNNLKKAFDDNQKLLDNLEKKDLTNLDENGIKELKELTNKIVSNLNYLEKKIMAQADAVKKILDEFDNTKKRYNAAKTKHTEHKQKFEAEKAKLEPEIEKAQAELAELEKGIDKDLLARYKAKRTDKFFPIFVPLRGSSCGGCMMELSVAQIEKLKKNGILECENCRRYIYLDENK</sequence>
<evidence type="ECO:0000313" key="4">
    <source>
        <dbReference type="Proteomes" id="UP000886861"/>
    </source>
</evidence>
<dbReference type="InterPro" id="IPR003743">
    <property type="entry name" value="Zf-RING_7"/>
</dbReference>
<evidence type="ECO:0000259" key="2">
    <source>
        <dbReference type="Pfam" id="PF02591"/>
    </source>
</evidence>
<gene>
    <name evidence="3" type="ORF">IAA62_01350</name>
</gene>
<name>A0A9D1NEP6_9FIRM</name>
<evidence type="ECO:0000313" key="3">
    <source>
        <dbReference type="EMBL" id="HIV01186.1"/>
    </source>
</evidence>
<accession>A0A9D1NEP6</accession>
<dbReference type="Pfam" id="PF02591">
    <property type="entry name" value="Zn_ribbon_9"/>
    <property type="match status" value="1"/>
</dbReference>
<evidence type="ECO:0000256" key="1">
    <source>
        <dbReference type="SAM" id="Coils"/>
    </source>
</evidence>
<reference evidence="3" key="1">
    <citation type="submission" date="2020-10" db="EMBL/GenBank/DDBJ databases">
        <authorList>
            <person name="Gilroy R."/>
        </authorList>
    </citation>
    <scope>NUCLEOTIDE SEQUENCE</scope>
    <source>
        <strain evidence="3">CHK186-9395</strain>
    </source>
</reference>